<organism evidence="3 4">
    <name type="scientific">Agromyces aureus</name>
    <dbReference type="NCBI Taxonomy" id="453304"/>
    <lineage>
        <taxon>Bacteria</taxon>
        <taxon>Bacillati</taxon>
        <taxon>Actinomycetota</taxon>
        <taxon>Actinomycetes</taxon>
        <taxon>Micrococcales</taxon>
        <taxon>Microbacteriaceae</taxon>
        <taxon>Agromyces</taxon>
    </lineage>
</organism>
<feature type="domain" description="J" evidence="2">
    <location>
        <begin position="9"/>
        <end position="70"/>
    </location>
</feature>
<proteinExistence type="predicted"/>
<protein>
    <submittedName>
        <fullName evidence="3">Molecular chaperone DnaJ</fullName>
    </submittedName>
</protein>
<dbReference type="InterPro" id="IPR036869">
    <property type="entry name" value="J_dom_sf"/>
</dbReference>
<reference evidence="3 4" key="1">
    <citation type="journal article" date="2016" name="Int. J. Syst. Evol. Microbiol.">
        <title>Agromyces aureus sp. nov., isolated from the rhizosphere of Salix caprea L. grown in a heavy-metal-contaminated soil.</title>
        <authorList>
            <person name="Corretto E."/>
            <person name="Antonielli L."/>
            <person name="Sessitsch A."/>
            <person name="Compant S."/>
            <person name="Gorfer M."/>
            <person name="Kuffner M."/>
            <person name="Brader G."/>
        </authorList>
    </citation>
    <scope>NUCLEOTIDE SEQUENCE [LARGE SCALE GENOMIC DNA]</scope>
    <source>
        <strain evidence="3 4">AR33</strain>
    </source>
</reference>
<evidence type="ECO:0000256" key="1">
    <source>
        <dbReference type="SAM" id="MobiDB-lite"/>
    </source>
</evidence>
<dbReference type="InterPro" id="IPR052276">
    <property type="entry name" value="Diphthamide-biosynth_chaperone"/>
</dbReference>
<dbReference type="Gene3D" id="1.10.287.110">
    <property type="entry name" value="DnaJ domain"/>
    <property type="match status" value="1"/>
</dbReference>
<dbReference type="Proteomes" id="UP000078437">
    <property type="component" value="Chromosome"/>
</dbReference>
<evidence type="ECO:0000313" key="3">
    <source>
        <dbReference type="EMBL" id="ANJ26441.1"/>
    </source>
</evidence>
<dbReference type="InterPro" id="IPR001623">
    <property type="entry name" value="DnaJ_domain"/>
</dbReference>
<dbReference type="SMART" id="SM00271">
    <property type="entry name" value="DnaJ"/>
    <property type="match status" value="1"/>
</dbReference>
<name>A0A191WDU6_9MICO</name>
<dbReference type="OrthoDB" id="5242140at2"/>
<evidence type="ECO:0000259" key="2">
    <source>
        <dbReference type="PROSITE" id="PS50076"/>
    </source>
</evidence>
<keyword evidence="4" id="KW-1185">Reference proteome</keyword>
<dbReference type="EMBL" id="CP013979">
    <property type="protein sequence ID" value="ANJ26441.1"/>
    <property type="molecule type" value="Genomic_DNA"/>
</dbReference>
<feature type="region of interest" description="Disordered" evidence="1">
    <location>
        <begin position="66"/>
        <end position="106"/>
    </location>
</feature>
<dbReference type="PANTHER" id="PTHR44240">
    <property type="entry name" value="DNAJ DOMAIN (PROKARYOTIC HEAT SHOCK PROTEIN)-RELATED"/>
    <property type="match status" value="1"/>
</dbReference>
<sequence>MPDSPLSASPYEVLGVRADANDDELRRAYRRALRHAHPDTGGSTTQFDAVQRAWTLVGTPAARAAFDRGGRSAESMAEPTRATWAPAPPRPPRDSRPLARSYGHPGGLTRQRYLDGIREWVGLGDEIPDPYDPTLVRRAPREIRHLLADALAEEATARSLSTLGIAFTVWHDLATDAAGHGLPPKLDHLVLGPTGLFAIQSEDWGGPVTFRRGELVGEALAGERPIRALAARAKAIGRAAKVKPTGLIVVVPDEFAEEPLQVGGTNRGAVVVLVRASRVASAIREGIPGSPFIGGAEVMEVRTRLQQSVRFA</sequence>
<reference evidence="4" key="2">
    <citation type="submission" date="2016-01" db="EMBL/GenBank/DDBJ databases">
        <title>Complete genome sequence of Agromyces aureus AR33T and comparison with related organisms.</title>
        <authorList>
            <person name="Corretto E."/>
            <person name="Antonielli L."/>
            <person name="Sessitsch A."/>
            <person name="Brader G."/>
        </authorList>
    </citation>
    <scope>NUCLEOTIDE SEQUENCE [LARGE SCALE GENOMIC DNA]</scope>
    <source>
        <strain evidence="4">AR33</strain>
    </source>
</reference>
<dbReference type="STRING" id="453304.ATC03_06595"/>
<gene>
    <name evidence="3" type="ORF">ATC03_06595</name>
</gene>
<dbReference type="KEGG" id="agy:ATC03_06595"/>
<dbReference type="AlphaFoldDB" id="A0A191WDU6"/>
<dbReference type="PROSITE" id="PS50076">
    <property type="entry name" value="DNAJ_2"/>
    <property type="match status" value="1"/>
</dbReference>
<dbReference type="SUPFAM" id="SSF46565">
    <property type="entry name" value="Chaperone J-domain"/>
    <property type="match status" value="1"/>
</dbReference>
<evidence type="ECO:0000313" key="4">
    <source>
        <dbReference type="Proteomes" id="UP000078437"/>
    </source>
</evidence>
<dbReference type="RefSeq" id="WP_067874635.1">
    <property type="nucleotide sequence ID" value="NZ_CP013979.1"/>
</dbReference>
<dbReference type="PANTHER" id="PTHR44240:SF10">
    <property type="entry name" value="J DOMAIN-CONTAINING PROTEIN"/>
    <property type="match status" value="1"/>
</dbReference>
<accession>A0A191WDU6</accession>
<dbReference type="PRINTS" id="PR00625">
    <property type="entry name" value="JDOMAIN"/>
</dbReference>
<dbReference type="Pfam" id="PF00226">
    <property type="entry name" value="DnaJ"/>
    <property type="match status" value="1"/>
</dbReference>